<reference evidence="2" key="1">
    <citation type="submission" date="2022-11" db="UniProtKB">
        <authorList>
            <consortium name="WormBaseParasite"/>
        </authorList>
    </citation>
    <scope>IDENTIFICATION</scope>
</reference>
<name>A0A915CMK0_9BILA</name>
<proteinExistence type="predicted"/>
<accession>A0A915CMK0</accession>
<dbReference type="Proteomes" id="UP000887574">
    <property type="component" value="Unplaced"/>
</dbReference>
<sequence length="276" mass="31395">MSFAQPASSTNKLLIHLLILDENQENEVQCSKSHSKHYLDKAIAAFGKPVELVKARYLNSFWNEQVYANVQEEPVVLGGENGAQYFATYKTLPQAHRQIIPPALHLPPLLLSAAQRALAALPSNLAILKSCCRSLKTPASQLQYRQNLNSQKTRSIHSKSPIVSTKPEISTLKSSISKNIVIYLVIDVAQYAGRHFSSMYRYEQSFLFDIEAEKFEKLENFAKKAVKIWGQKEYDRLDLVSCSKFDAFYKEYLHVEKMLDVKVQNGAKYMINYLLA</sequence>
<protein>
    <submittedName>
        <fullName evidence="2">Uncharacterized protein</fullName>
    </submittedName>
</protein>
<dbReference type="AlphaFoldDB" id="A0A915CMK0"/>
<organism evidence="1 2">
    <name type="scientific">Ditylenchus dipsaci</name>
    <dbReference type="NCBI Taxonomy" id="166011"/>
    <lineage>
        <taxon>Eukaryota</taxon>
        <taxon>Metazoa</taxon>
        <taxon>Ecdysozoa</taxon>
        <taxon>Nematoda</taxon>
        <taxon>Chromadorea</taxon>
        <taxon>Rhabditida</taxon>
        <taxon>Tylenchina</taxon>
        <taxon>Tylenchomorpha</taxon>
        <taxon>Sphaerularioidea</taxon>
        <taxon>Anguinidae</taxon>
        <taxon>Anguininae</taxon>
        <taxon>Ditylenchus</taxon>
    </lineage>
</organism>
<evidence type="ECO:0000313" key="2">
    <source>
        <dbReference type="WBParaSite" id="jg10227"/>
    </source>
</evidence>
<keyword evidence="1" id="KW-1185">Reference proteome</keyword>
<dbReference type="WBParaSite" id="jg10227">
    <property type="protein sequence ID" value="jg10227"/>
    <property type="gene ID" value="jg10227"/>
</dbReference>
<evidence type="ECO:0000313" key="1">
    <source>
        <dbReference type="Proteomes" id="UP000887574"/>
    </source>
</evidence>